<comment type="cofactor">
    <cofactor evidence="12">
        <name>[4Fe-4S] cluster</name>
        <dbReference type="ChEBI" id="CHEBI:49883"/>
    </cofactor>
    <text evidence="12">Binds 2 [4Fe-4S] clusters. Binds 1 [4Fe-4S] cluster coordinated with 3 cysteines and an exchangeable S-adenosyl-L-methionine and 1 [4Fe-4S] cluster coordinated with 3 cysteines and the GTP-derived substrate.</text>
</comment>
<evidence type="ECO:0000256" key="4">
    <source>
        <dbReference type="ARBA" id="ARBA00022723"/>
    </source>
</evidence>
<dbReference type="NCBIfam" id="NF001199">
    <property type="entry name" value="PRK00164.2-1"/>
    <property type="match status" value="1"/>
</dbReference>
<dbReference type="Pfam" id="PF04055">
    <property type="entry name" value="Radical_SAM"/>
    <property type="match status" value="1"/>
</dbReference>
<keyword evidence="7 12" id="KW-0411">Iron-sulfur</keyword>
<keyword evidence="2 12" id="KW-0004">4Fe-4S</keyword>
<feature type="binding site" evidence="12">
    <location>
        <position position="28"/>
    </location>
    <ligand>
        <name>S-adenosyl-L-methionine</name>
        <dbReference type="ChEBI" id="CHEBI:59789"/>
    </ligand>
</feature>
<organism evidence="15 16">
    <name type="scientific">Candidatus Magnetominusculus xianensis</name>
    <dbReference type="NCBI Taxonomy" id="1748249"/>
    <lineage>
        <taxon>Bacteria</taxon>
        <taxon>Pseudomonadati</taxon>
        <taxon>Nitrospirota</taxon>
        <taxon>Nitrospiria</taxon>
        <taxon>Nitrospirales</taxon>
        <taxon>Nitrospiraceae</taxon>
        <taxon>Candidatus Magnetominusculus</taxon>
    </lineage>
</organism>
<evidence type="ECO:0000256" key="1">
    <source>
        <dbReference type="ARBA" id="ARBA00012167"/>
    </source>
</evidence>
<dbReference type="SMART" id="SM00729">
    <property type="entry name" value="Elp3"/>
    <property type="match status" value="1"/>
</dbReference>
<keyword evidence="9 12" id="KW-0501">Molybdenum cofactor biosynthesis</keyword>
<feature type="binding site" evidence="12">
    <location>
        <position position="22"/>
    </location>
    <ligand>
        <name>[4Fe-4S] cluster</name>
        <dbReference type="ChEBI" id="CHEBI:49883"/>
        <label>1</label>
        <note>4Fe-4S-S-AdoMet</note>
    </ligand>
</feature>
<dbReference type="HAMAP" id="MF_01225_B">
    <property type="entry name" value="MoaA_B"/>
    <property type="match status" value="1"/>
</dbReference>
<evidence type="ECO:0000259" key="14">
    <source>
        <dbReference type="PROSITE" id="PS51918"/>
    </source>
</evidence>
<dbReference type="InterPro" id="IPR013785">
    <property type="entry name" value="Aldolase_TIM"/>
</dbReference>
<feature type="binding site" evidence="12">
    <location>
        <begin position="269"/>
        <end position="271"/>
    </location>
    <ligand>
        <name>GTP</name>
        <dbReference type="ChEBI" id="CHEBI:37565"/>
    </ligand>
</feature>
<dbReference type="InterPro" id="IPR000385">
    <property type="entry name" value="MoaA_NifB_PqqE_Fe-S-bd_CS"/>
</dbReference>
<gene>
    <name evidence="12" type="primary">moaA</name>
    <name evidence="15" type="ORF">ASN18_3079</name>
</gene>
<dbReference type="EMBL" id="LNQR01000124">
    <property type="protein sequence ID" value="KWT76813.1"/>
    <property type="molecule type" value="Genomic_DNA"/>
</dbReference>
<feature type="binding site" evidence="12">
    <location>
        <position position="197"/>
    </location>
    <ligand>
        <name>S-adenosyl-L-methionine</name>
        <dbReference type="ChEBI" id="CHEBI:59789"/>
    </ligand>
</feature>
<feature type="binding site" evidence="12">
    <location>
        <position position="75"/>
    </location>
    <ligand>
        <name>S-adenosyl-L-methionine</name>
        <dbReference type="ChEBI" id="CHEBI:59789"/>
    </ligand>
</feature>
<comment type="caution">
    <text evidence="15">The sequence shown here is derived from an EMBL/GenBank/DDBJ whole genome shotgun (WGS) entry which is preliminary data.</text>
</comment>
<comment type="subunit">
    <text evidence="12">Monomer and homodimer.</text>
</comment>
<keyword evidence="16" id="KW-1185">Reference proteome</keyword>
<keyword evidence="8 12" id="KW-0342">GTP-binding</keyword>
<evidence type="ECO:0000256" key="3">
    <source>
        <dbReference type="ARBA" id="ARBA00022691"/>
    </source>
</evidence>
<feature type="binding site" evidence="12">
    <location>
        <position position="281"/>
    </location>
    <ligand>
        <name>[4Fe-4S] cluster</name>
        <dbReference type="ChEBI" id="CHEBI:49883"/>
        <label>2</label>
        <note>4Fe-4S-substrate</note>
    </ligand>
</feature>
<keyword evidence="3 12" id="KW-0949">S-adenosyl-L-methionine</keyword>
<dbReference type="InterPro" id="IPR040064">
    <property type="entry name" value="MoaA-like"/>
</dbReference>
<keyword evidence="6 12" id="KW-0408">Iron</keyword>
<dbReference type="SFLD" id="SFLDG01386">
    <property type="entry name" value="main_SPASM_domain-containing"/>
    <property type="match status" value="1"/>
</dbReference>
<dbReference type="NCBIfam" id="TIGR02666">
    <property type="entry name" value="moaA"/>
    <property type="match status" value="1"/>
</dbReference>
<feature type="binding site" evidence="12">
    <location>
        <position position="267"/>
    </location>
    <ligand>
        <name>[4Fe-4S] cluster</name>
        <dbReference type="ChEBI" id="CHEBI:49883"/>
        <label>2</label>
        <note>4Fe-4S-substrate</note>
    </ligand>
</feature>
<dbReference type="Gene3D" id="3.20.20.70">
    <property type="entry name" value="Aldolase class I"/>
    <property type="match status" value="1"/>
</dbReference>
<comment type="pathway">
    <text evidence="12">Cofactor biosynthesis; molybdopterin biosynthesis.</text>
</comment>
<dbReference type="InterPro" id="IPR007197">
    <property type="entry name" value="rSAM"/>
</dbReference>
<protein>
    <recommendedName>
        <fullName evidence="1 12">GTP 3',8-cyclase</fullName>
        <ecNumber evidence="1 12">4.1.99.22</ecNumber>
    </recommendedName>
    <alternativeName>
        <fullName evidence="12">Molybdenum cofactor biosynthesis protein A</fullName>
    </alternativeName>
</protein>
<dbReference type="CDD" id="cd21117">
    <property type="entry name" value="Twitch_MoaA"/>
    <property type="match status" value="1"/>
</dbReference>
<feature type="binding site" evidence="12">
    <location>
        <position position="102"/>
    </location>
    <ligand>
        <name>GTP</name>
        <dbReference type="ChEBI" id="CHEBI:37565"/>
    </ligand>
</feature>
<feature type="binding site" evidence="12">
    <location>
        <position position="163"/>
    </location>
    <ligand>
        <name>GTP</name>
        <dbReference type="ChEBI" id="CHEBI:37565"/>
    </ligand>
</feature>
<feature type="binding site" evidence="12">
    <location>
        <position position="29"/>
    </location>
    <ligand>
        <name>[4Fe-4S] cluster</name>
        <dbReference type="ChEBI" id="CHEBI:49883"/>
        <label>1</label>
        <note>4Fe-4S-S-AdoMet</note>
    </ligand>
</feature>
<name>A0ABR5SB99_9BACT</name>
<dbReference type="SFLD" id="SFLDG01067">
    <property type="entry name" value="SPASM/twitch_domain_containing"/>
    <property type="match status" value="1"/>
</dbReference>
<evidence type="ECO:0000256" key="10">
    <source>
        <dbReference type="ARBA" id="ARBA00023239"/>
    </source>
</evidence>
<feature type="binding site" evidence="12">
    <location>
        <position position="71"/>
    </location>
    <ligand>
        <name>GTP</name>
        <dbReference type="ChEBI" id="CHEBI:37565"/>
    </ligand>
</feature>
<feature type="domain" description="Radical SAM core" evidence="14">
    <location>
        <begin position="6"/>
        <end position="237"/>
    </location>
</feature>
<feature type="binding site" evidence="12">
    <location>
        <position position="126"/>
    </location>
    <ligand>
        <name>S-adenosyl-L-methionine</name>
        <dbReference type="ChEBI" id="CHEBI:59789"/>
    </ligand>
</feature>
<evidence type="ECO:0000256" key="12">
    <source>
        <dbReference type="HAMAP-Rule" id="MF_01225"/>
    </source>
</evidence>
<dbReference type="SFLD" id="SFLDS00029">
    <property type="entry name" value="Radical_SAM"/>
    <property type="match status" value="1"/>
</dbReference>
<evidence type="ECO:0000256" key="8">
    <source>
        <dbReference type="ARBA" id="ARBA00023134"/>
    </source>
</evidence>
<keyword evidence="4 12" id="KW-0479">Metal-binding</keyword>
<dbReference type="InterPro" id="IPR006638">
    <property type="entry name" value="Elp3/MiaA/NifB-like_rSAM"/>
</dbReference>
<dbReference type="SUPFAM" id="SSF102114">
    <property type="entry name" value="Radical SAM enzymes"/>
    <property type="match status" value="1"/>
</dbReference>
<dbReference type="PANTHER" id="PTHR22960">
    <property type="entry name" value="MOLYBDOPTERIN COFACTOR SYNTHESIS PROTEIN A"/>
    <property type="match status" value="1"/>
</dbReference>
<comment type="catalytic activity">
    <reaction evidence="11 12">
        <text>GTP + AH2 + S-adenosyl-L-methionine = (8S)-3',8-cyclo-7,8-dihydroguanosine 5'-triphosphate + 5'-deoxyadenosine + L-methionine + A + H(+)</text>
        <dbReference type="Rhea" id="RHEA:49576"/>
        <dbReference type="ChEBI" id="CHEBI:13193"/>
        <dbReference type="ChEBI" id="CHEBI:15378"/>
        <dbReference type="ChEBI" id="CHEBI:17319"/>
        <dbReference type="ChEBI" id="CHEBI:17499"/>
        <dbReference type="ChEBI" id="CHEBI:37565"/>
        <dbReference type="ChEBI" id="CHEBI:57844"/>
        <dbReference type="ChEBI" id="CHEBI:59789"/>
        <dbReference type="ChEBI" id="CHEBI:131766"/>
        <dbReference type="EC" id="4.1.99.22"/>
    </reaction>
</comment>
<dbReference type="GO" id="GO:0016829">
    <property type="term" value="F:lyase activity"/>
    <property type="evidence" value="ECO:0007669"/>
    <property type="project" value="UniProtKB-KW"/>
</dbReference>
<comment type="similarity">
    <text evidence="12">Belongs to the radical SAM superfamily. MoaA family.</text>
</comment>
<reference evidence="15 16" key="1">
    <citation type="submission" date="2015-11" db="EMBL/GenBank/DDBJ databases">
        <authorList>
            <person name="Lin W."/>
        </authorList>
    </citation>
    <scope>NUCLEOTIDE SEQUENCE [LARGE SCALE GENOMIC DNA]</scope>
    <source>
        <strain evidence="15 16">HCH-1</strain>
    </source>
</reference>
<dbReference type="Pfam" id="PF06463">
    <property type="entry name" value="Mob_synth_C"/>
    <property type="match status" value="1"/>
</dbReference>
<sequence length="343" mass="38005">MQLTDNFGRSIDYIRISVTDRCNLRCVYCMPDTMKSGCYQDGKINTDSILTYEEIVRFVDVAATLGIKKIRLTGGEPLVRNSIDELVKGIKEIPGIEELSLTTNGQRLAGMTSALAQSGLDRVNISLDSLRADRYAEITKGGDFDKVMAGIRAAEAAELLPVKLNMVPMVGINDDEIEAFVRFGIQTGCQIRFIELMPTVVNEHLFNKGFIGTDEIKRRIEREFHITPLKLRKHGPARYFSVTDHAEHTNGIIGIISAVTCRFCSQCNRLRLTADGRLRPCLYSNIEVSLFDALRHNASKEELQGLILQAVDLKPERHHITDGTETDTPTASGAPFIMSGVGG</sequence>
<evidence type="ECO:0000313" key="16">
    <source>
        <dbReference type="Proteomes" id="UP000060487"/>
    </source>
</evidence>
<evidence type="ECO:0000313" key="15">
    <source>
        <dbReference type="EMBL" id="KWT76813.1"/>
    </source>
</evidence>
<evidence type="ECO:0000256" key="2">
    <source>
        <dbReference type="ARBA" id="ARBA00022485"/>
    </source>
</evidence>
<evidence type="ECO:0000256" key="7">
    <source>
        <dbReference type="ARBA" id="ARBA00023014"/>
    </source>
</evidence>
<evidence type="ECO:0000256" key="11">
    <source>
        <dbReference type="ARBA" id="ARBA00048697"/>
    </source>
</evidence>
<dbReference type="PROSITE" id="PS01305">
    <property type="entry name" value="MOAA_NIFB_PQQE"/>
    <property type="match status" value="1"/>
</dbReference>
<feature type="binding site" evidence="12">
    <location>
        <position position="26"/>
    </location>
    <ligand>
        <name>[4Fe-4S] cluster</name>
        <dbReference type="ChEBI" id="CHEBI:49883"/>
        <label>1</label>
        <note>4Fe-4S-S-AdoMet</note>
    </ligand>
</feature>
<dbReference type="PANTHER" id="PTHR22960:SF0">
    <property type="entry name" value="MOLYBDENUM COFACTOR BIOSYNTHESIS PROTEIN 1"/>
    <property type="match status" value="1"/>
</dbReference>
<keyword evidence="5 12" id="KW-0547">Nucleotide-binding</keyword>
<dbReference type="InterPro" id="IPR010505">
    <property type="entry name" value="MoaA_twitch"/>
</dbReference>
<comment type="function">
    <text evidence="12">Catalyzes the cyclization of GTP to (8S)-3',8-cyclo-7,8-dihydroguanosine 5'-triphosphate.</text>
</comment>
<dbReference type="InterPro" id="IPR050105">
    <property type="entry name" value="MoCo_biosynth_MoaA/MoaC"/>
</dbReference>
<feature type="binding site" evidence="12">
    <location>
        <position position="15"/>
    </location>
    <ligand>
        <name>GTP</name>
        <dbReference type="ChEBI" id="CHEBI:37565"/>
    </ligand>
</feature>
<keyword evidence="10 12" id="KW-0456">Lyase</keyword>
<dbReference type="CDD" id="cd01335">
    <property type="entry name" value="Radical_SAM"/>
    <property type="match status" value="1"/>
</dbReference>
<accession>A0ABR5SB99</accession>
<dbReference type="RefSeq" id="WP_085053684.1">
    <property type="nucleotide sequence ID" value="NZ_LNQR01000124.1"/>
</dbReference>
<dbReference type="InterPro" id="IPR058240">
    <property type="entry name" value="rSAM_sf"/>
</dbReference>
<feature type="binding site" evidence="12">
    <location>
        <position position="264"/>
    </location>
    <ligand>
        <name>[4Fe-4S] cluster</name>
        <dbReference type="ChEBI" id="CHEBI:49883"/>
        <label>2</label>
        <note>4Fe-4S-substrate</note>
    </ligand>
</feature>
<dbReference type="EC" id="4.1.99.22" evidence="1 12"/>
<evidence type="ECO:0000256" key="9">
    <source>
        <dbReference type="ARBA" id="ARBA00023150"/>
    </source>
</evidence>
<dbReference type="PROSITE" id="PS51918">
    <property type="entry name" value="RADICAL_SAM"/>
    <property type="match status" value="1"/>
</dbReference>
<feature type="region of interest" description="Disordered" evidence="13">
    <location>
        <begin position="320"/>
        <end position="343"/>
    </location>
</feature>
<dbReference type="Proteomes" id="UP000060487">
    <property type="component" value="Unassembled WGS sequence"/>
</dbReference>
<evidence type="ECO:0000256" key="13">
    <source>
        <dbReference type="SAM" id="MobiDB-lite"/>
    </source>
</evidence>
<evidence type="ECO:0000256" key="5">
    <source>
        <dbReference type="ARBA" id="ARBA00022741"/>
    </source>
</evidence>
<evidence type="ECO:0000256" key="6">
    <source>
        <dbReference type="ARBA" id="ARBA00023004"/>
    </source>
</evidence>
<proteinExistence type="inferred from homology"/>
<dbReference type="InterPro" id="IPR013483">
    <property type="entry name" value="MoaA"/>
</dbReference>
<dbReference type="SFLD" id="SFLDG01383">
    <property type="entry name" value="cyclic_pyranopterin_phosphate"/>
    <property type="match status" value="1"/>
</dbReference>